<dbReference type="AlphaFoldDB" id="A0AA47NPB8"/>
<keyword evidence="6" id="KW-1185">Reference proteome</keyword>
<dbReference type="GO" id="GO:0003677">
    <property type="term" value="F:DNA binding"/>
    <property type="evidence" value="ECO:0007669"/>
    <property type="project" value="UniProtKB-KW"/>
</dbReference>
<feature type="region of interest" description="Disordered" evidence="3">
    <location>
        <begin position="133"/>
        <end position="179"/>
    </location>
</feature>
<dbReference type="Gene3D" id="1.10.150.130">
    <property type="match status" value="1"/>
</dbReference>
<dbReference type="GO" id="GO:0015074">
    <property type="term" value="P:DNA integration"/>
    <property type="evidence" value="ECO:0007669"/>
    <property type="project" value="InterPro"/>
</dbReference>
<evidence type="ECO:0000256" key="2">
    <source>
        <dbReference type="ARBA" id="ARBA00023172"/>
    </source>
</evidence>
<gene>
    <name evidence="5" type="ORF">N1851_032661</name>
</gene>
<keyword evidence="1" id="KW-0238">DNA-binding</keyword>
<dbReference type="InterPro" id="IPR011010">
    <property type="entry name" value="DNA_brk_join_enz"/>
</dbReference>
<keyword evidence="2" id="KW-0233">DNA recombination</keyword>
<evidence type="ECO:0000256" key="1">
    <source>
        <dbReference type="ARBA" id="ARBA00023125"/>
    </source>
</evidence>
<dbReference type="Gene3D" id="1.10.443.10">
    <property type="entry name" value="Intergrase catalytic core"/>
    <property type="match status" value="2"/>
</dbReference>
<evidence type="ECO:0000313" key="5">
    <source>
        <dbReference type="EMBL" id="KAK0132483.1"/>
    </source>
</evidence>
<dbReference type="GO" id="GO:0006310">
    <property type="term" value="P:DNA recombination"/>
    <property type="evidence" value="ECO:0007669"/>
    <property type="project" value="UniProtKB-KW"/>
</dbReference>
<accession>A0AA47NPB8</accession>
<organism evidence="5 6">
    <name type="scientific">Merluccius polli</name>
    <name type="common">Benguela hake</name>
    <name type="synonym">Merluccius cadenati</name>
    <dbReference type="NCBI Taxonomy" id="89951"/>
    <lineage>
        <taxon>Eukaryota</taxon>
        <taxon>Metazoa</taxon>
        <taxon>Chordata</taxon>
        <taxon>Craniata</taxon>
        <taxon>Vertebrata</taxon>
        <taxon>Euteleostomi</taxon>
        <taxon>Actinopterygii</taxon>
        <taxon>Neopterygii</taxon>
        <taxon>Teleostei</taxon>
        <taxon>Neoteleostei</taxon>
        <taxon>Acanthomorphata</taxon>
        <taxon>Zeiogadaria</taxon>
        <taxon>Gadariae</taxon>
        <taxon>Gadiformes</taxon>
        <taxon>Gadoidei</taxon>
        <taxon>Merlucciidae</taxon>
        <taxon>Merluccius</taxon>
    </lineage>
</organism>
<dbReference type="SUPFAM" id="SSF47823">
    <property type="entry name" value="lambda integrase-like, N-terminal domain"/>
    <property type="match status" value="2"/>
</dbReference>
<feature type="region of interest" description="Disordered" evidence="3">
    <location>
        <begin position="524"/>
        <end position="547"/>
    </location>
</feature>
<dbReference type="PANTHER" id="PTHR35617:SF3">
    <property type="entry name" value="CORE-BINDING (CB) DOMAIN-CONTAINING PROTEIN"/>
    <property type="match status" value="1"/>
</dbReference>
<dbReference type="InterPro" id="IPR010998">
    <property type="entry name" value="Integrase_recombinase_N"/>
</dbReference>
<evidence type="ECO:0000313" key="6">
    <source>
        <dbReference type="Proteomes" id="UP001174136"/>
    </source>
</evidence>
<dbReference type="EMBL" id="JAOPHQ010006262">
    <property type="protein sequence ID" value="KAK0132483.1"/>
    <property type="molecule type" value="Genomic_DNA"/>
</dbReference>
<sequence>MQSELVPTLTEGSGKPLTKACVCGNKMLGADSHSVCIYCLGLEHAKAALASPTTCEHCARFSNKTHRRRLTKQAKLFAADPAMGVTDPPLPELAGVSRGLGALPGTSWGSEVDLTEDSQPLELTQPDAVGASLLAEPDDAGGGHSESGEDSISLGSDEEEEDDSYSPRTASPMVVGGACASSSSPAVSVDLHEACKRAAARLDIEWPEPPAVATTSRYEGKRLTKVKASTSLLLPAFPECLEEATRSWSKPLSAKTPVQGGSALDWAGMEEKGFSHLPPVEPLLASHLHPMQKSAMTSASPTLPSKADSFQSSLTDKGYKAMATTVKALNASSLLLAYQAELEVDMSTSPTPTLWDELCLVTDLCLRLHRSAVQASGRAMALMVAQERARWLNLSSLSLREKTQLLDVPVDPKGLFGPAYSIMLQRWEEKKREGEALRLCLPRRAPFPSNAPGQVFAQPRAPPPAFRIPKRQPQPAHGAGRGQTKPPDHGGAWGRKPPVPAAPPGRANKGVFKAPQTAWRSLFSGLSSRPDKEREGQPSRELGGAAAVSSGHIQDLLDKGKAFSTVKVYLAAISACHIGFGDKTAGQHPLVCRFMKGACRLRPVSRNLTAPWDLSTVLDALSRPPFEPLQQVELKTLSFKTALLLALASAKRVSDIHALSVSPACMQFLRGNSKGFIKAESCVFDSASSYRPIELLAFHSPPFSSREQERLNALCPVRALRVYVDRTAGFRKSEQLFVSCATSHLGKPLSKQCLSHWIVEAIAMAYNSVGLEPPIGLRAHSTRGMATSWALFQGVSVEEICAAASWATPHTFTGFYRLDVTAPNLSHTVLSVGSVNWRVFEDWCVSRHVVPYQCSVVDLLCFLQGLLEKGKAFSTIKVYLAAISACHVGFGDRPAGQHPLVCRFMKGARCKLPGSRPLVPLWDLSVVLDALSHHPFEPLEAVWMKFVSLKVVLLIALTTAKRVSDLQALSIRPSCLQFAPGISKVCLRPNPVFVPKVVESTYRCLTEQRLNTLCPVRALHVYVSRSAAFRKGDQLFVSWATPHRGKPLSRQRLSHWIVEAISLAYDCRGLQPPLGLKAHSTRGMATSWALFRGVSVRDICAAAGWATPHTFVRFYRLDVSGPSVSQAVLETISPDSE</sequence>
<dbReference type="PROSITE" id="PS51898">
    <property type="entry name" value="TYR_RECOMBINASE"/>
    <property type="match status" value="1"/>
</dbReference>
<feature type="domain" description="Tyr recombinase" evidence="4">
    <location>
        <begin position="913"/>
        <end position="1129"/>
    </location>
</feature>
<evidence type="ECO:0000256" key="3">
    <source>
        <dbReference type="SAM" id="MobiDB-lite"/>
    </source>
</evidence>
<feature type="compositionally biased region" description="Basic and acidic residues" evidence="3">
    <location>
        <begin position="529"/>
        <end position="538"/>
    </location>
</feature>
<dbReference type="Proteomes" id="UP001174136">
    <property type="component" value="Unassembled WGS sequence"/>
</dbReference>
<protein>
    <recommendedName>
        <fullName evidence="4">Tyr recombinase domain-containing protein</fullName>
    </recommendedName>
</protein>
<dbReference type="InterPro" id="IPR013762">
    <property type="entry name" value="Integrase-like_cat_sf"/>
</dbReference>
<feature type="region of interest" description="Disordered" evidence="3">
    <location>
        <begin position="448"/>
        <end position="511"/>
    </location>
</feature>
<evidence type="ECO:0000259" key="4">
    <source>
        <dbReference type="PROSITE" id="PS51898"/>
    </source>
</evidence>
<proteinExistence type="predicted"/>
<dbReference type="SUPFAM" id="SSF56349">
    <property type="entry name" value="DNA breaking-rejoining enzymes"/>
    <property type="match status" value="2"/>
</dbReference>
<dbReference type="InterPro" id="IPR002104">
    <property type="entry name" value="Integrase_catalytic"/>
</dbReference>
<comment type="caution">
    <text evidence="5">The sequence shown here is derived from an EMBL/GenBank/DDBJ whole genome shotgun (WGS) entry which is preliminary data.</text>
</comment>
<reference evidence="5" key="1">
    <citation type="journal article" date="2023" name="Front. Mar. Sci.">
        <title>A new Merluccius polli reference genome to investigate the effects of global change in West African waters.</title>
        <authorList>
            <person name="Mateo J.L."/>
            <person name="Blanco-Fernandez C."/>
            <person name="Garcia-Vazquez E."/>
            <person name="Machado-Schiaffino G."/>
        </authorList>
    </citation>
    <scope>NUCLEOTIDE SEQUENCE</scope>
    <source>
        <strain evidence="5">C29</strain>
        <tissue evidence="5">Fin</tissue>
    </source>
</reference>
<name>A0AA47NPB8_MERPO</name>
<dbReference type="PANTHER" id="PTHR35617">
    <property type="entry name" value="PHAGE_INTEGRASE DOMAIN-CONTAINING PROTEIN"/>
    <property type="match status" value="1"/>
</dbReference>